<protein>
    <submittedName>
        <fullName evidence="1">Uncharacterized protein</fullName>
    </submittedName>
</protein>
<name>A0A7C3KD89_9CYAN</name>
<evidence type="ECO:0000313" key="1">
    <source>
        <dbReference type="EMBL" id="HFM98104.1"/>
    </source>
</evidence>
<comment type="caution">
    <text evidence="1">The sequence shown here is derived from an EMBL/GenBank/DDBJ whole genome shotgun (WGS) entry which is preliminary data.</text>
</comment>
<reference evidence="1" key="1">
    <citation type="journal article" date="2020" name="mSystems">
        <title>Genome- and Community-Level Interaction Insights into Carbon Utilization and Element Cycling Functions of Hydrothermarchaeota in Hydrothermal Sediment.</title>
        <authorList>
            <person name="Zhou Z."/>
            <person name="Liu Y."/>
            <person name="Xu W."/>
            <person name="Pan J."/>
            <person name="Luo Z.H."/>
            <person name="Li M."/>
        </authorList>
    </citation>
    <scope>NUCLEOTIDE SEQUENCE [LARGE SCALE GENOMIC DNA]</scope>
    <source>
        <strain evidence="1">SpSt-418</strain>
    </source>
</reference>
<dbReference type="EMBL" id="DSRU01000147">
    <property type="protein sequence ID" value="HFM98104.1"/>
    <property type="molecule type" value="Genomic_DNA"/>
</dbReference>
<gene>
    <name evidence="1" type="ORF">ENR64_10190</name>
</gene>
<organism evidence="1">
    <name type="scientific">Oscillatoriales cyanobacterium SpSt-418</name>
    <dbReference type="NCBI Taxonomy" id="2282169"/>
    <lineage>
        <taxon>Bacteria</taxon>
        <taxon>Bacillati</taxon>
        <taxon>Cyanobacteriota</taxon>
        <taxon>Cyanophyceae</taxon>
        <taxon>Oscillatoriophycideae</taxon>
        <taxon>Oscillatoriales</taxon>
    </lineage>
</organism>
<dbReference type="AlphaFoldDB" id="A0A7C3KD89"/>
<proteinExistence type="predicted"/>
<sequence>MATEHAHSSLMGFGAVSPGTLPPLAAPGGVMGSSAAVSVQVRDPRQVADLEALADQVLRDPVLLRQVCDRVYQLLLEDLRQQHERSRSYGGRL</sequence>
<accession>A0A7C3KD89</accession>